<comment type="caution">
    <text evidence="6">The sequence shown here is derived from an EMBL/GenBank/DDBJ whole genome shotgun (WGS) entry which is preliminary data.</text>
</comment>
<gene>
    <name evidence="6" type="ORF">IAB74_01130</name>
</gene>
<dbReference type="Pfam" id="PF01325">
    <property type="entry name" value="Fe_dep_repress"/>
    <property type="match status" value="1"/>
</dbReference>
<dbReference type="SMART" id="SM00529">
    <property type="entry name" value="HTH_DTXR"/>
    <property type="match status" value="1"/>
</dbReference>
<evidence type="ECO:0000256" key="1">
    <source>
        <dbReference type="ARBA" id="ARBA00007871"/>
    </source>
</evidence>
<dbReference type="PANTHER" id="PTHR33238">
    <property type="entry name" value="IRON (METAL) DEPENDENT REPRESSOR, DTXR FAMILY"/>
    <property type="match status" value="1"/>
</dbReference>
<dbReference type="Proteomes" id="UP000886796">
    <property type="component" value="Unassembled WGS sequence"/>
</dbReference>
<dbReference type="SUPFAM" id="SSF46785">
    <property type="entry name" value="Winged helix' DNA-binding domain"/>
    <property type="match status" value="1"/>
</dbReference>
<comment type="similarity">
    <text evidence="1">Belongs to the DtxR/MntR family.</text>
</comment>
<reference evidence="6" key="2">
    <citation type="journal article" date="2021" name="PeerJ">
        <title>Extensive microbial diversity within the chicken gut microbiome revealed by metagenomics and culture.</title>
        <authorList>
            <person name="Gilroy R."/>
            <person name="Ravi A."/>
            <person name="Getino M."/>
            <person name="Pursley I."/>
            <person name="Horton D.L."/>
            <person name="Alikhan N.F."/>
            <person name="Baker D."/>
            <person name="Gharbi K."/>
            <person name="Hall N."/>
            <person name="Watson M."/>
            <person name="Adriaenssens E.M."/>
            <person name="Foster-Nyarko E."/>
            <person name="Jarju S."/>
            <person name="Secka A."/>
            <person name="Antonio M."/>
            <person name="Oren A."/>
            <person name="Chaudhuri R.R."/>
            <person name="La Ragione R."/>
            <person name="Hildebrand F."/>
            <person name="Pallen M.J."/>
        </authorList>
    </citation>
    <scope>NUCLEOTIDE SEQUENCE</scope>
    <source>
        <strain evidence="6">13361</strain>
    </source>
</reference>
<dbReference type="GO" id="GO:0003677">
    <property type="term" value="F:DNA binding"/>
    <property type="evidence" value="ECO:0007669"/>
    <property type="project" value="UniProtKB-KW"/>
</dbReference>
<reference evidence="6" key="1">
    <citation type="submission" date="2020-10" db="EMBL/GenBank/DDBJ databases">
        <authorList>
            <person name="Gilroy R."/>
        </authorList>
    </citation>
    <scope>NUCLEOTIDE SEQUENCE</scope>
    <source>
        <strain evidence="6">13361</strain>
    </source>
</reference>
<dbReference type="InterPro" id="IPR036388">
    <property type="entry name" value="WH-like_DNA-bd_sf"/>
</dbReference>
<dbReference type="InterPro" id="IPR001367">
    <property type="entry name" value="Fe_dep_repressor"/>
</dbReference>
<dbReference type="SUPFAM" id="SSF47979">
    <property type="entry name" value="Iron-dependent repressor protein, dimerization domain"/>
    <property type="match status" value="1"/>
</dbReference>
<protein>
    <submittedName>
        <fullName evidence="6">Metal-dependent transcriptional regulator</fullName>
    </submittedName>
</protein>
<name>A0A9D0Z0R4_9FIRM</name>
<evidence type="ECO:0000313" key="7">
    <source>
        <dbReference type="Proteomes" id="UP000886796"/>
    </source>
</evidence>
<dbReference type="InterPro" id="IPR036390">
    <property type="entry name" value="WH_DNA-bd_sf"/>
</dbReference>
<evidence type="ECO:0000259" key="5">
    <source>
        <dbReference type="PROSITE" id="PS50944"/>
    </source>
</evidence>
<dbReference type="InterPro" id="IPR022689">
    <property type="entry name" value="Iron_dep_repressor"/>
</dbReference>
<evidence type="ECO:0000256" key="2">
    <source>
        <dbReference type="ARBA" id="ARBA00023015"/>
    </source>
</evidence>
<feature type="domain" description="HTH dtxR-type" evidence="5">
    <location>
        <begin position="1"/>
        <end position="64"/>
    </location>
</feature>
<dbReference type="InterPro" id="IPR036421">
    <property type="entry name" value="Fe_dep_repressor_sf"/>
</dbReference>
<dbReference type="EMBL" id="DVFK01000016">
    <property type="protein sequence ID" value="HIQ67097.1"/>
    <property type="molecule type" value="Genomic_DNA"/>
</dbReference>
<evidence type="ECO:0000313" key="6">
    <source>
        <dbReference type="EMBL" id="HIQ67097.1"/>
    </source>
</evidence>
<keyword evidence="3" id="KW-0238">DNA-binding</keyword>
<organism evidence="6 7">
    <name type="scientific">Candidatus Faecousia excrementigallinarum</name>
    <dbReference type="NCBI Taxonomy" id="2840806"/>
    <lineage>
        <taxon>Bacteria</taxon>
        <taxon>Bacillati</taxon>
        <taxon>Bacillota</taxon>
        <taxon>Clostridia</taxon>
        <taxon>Eubacteriales</taxon>
        <taxon>Oscillospiraceae</taxon>
        <taxon>Faecousia</taxon>
    </lineage>
</organism>
<accession>A0A9D0Z0R4</accession>
<dbReference type="InterPro" id="IPR022687">
    <property type="entry name" value="HTH_DTXR"/>
</dbReference>
<evidence type="ECO:0000256" key="4">
    <source>
        <dbReference type="ARBA" id="ARBA00023163"/>
    </source>
</evidence>
<keyword evidence="4" id="KW-0804">Transcription</keyword>
<dbReference type="AlphaFoldDB" id="A0A9D0Z0R4"/>
<dbReference type="Gene3D" id="1.10.10.10">
    <property type="entry name" value="Winged helix-like DNA-binding domain superfamily/Winged helix DNA-binding domain"/>
    <property type="match status" value="1"/>
</dbReference>
<proteinExistence type="inferred from homology"/>
<dbReference type="Gene3D" id="1.10.60.10">
    <property type="entry name" value="Iron dependent repressor, metal binding and dimerisation domain"/>
    <property type="match status" value="1"/>
</dbReference>
<dbReference type="InterPro" id="IPR050536">
    <property type="entry name" value="DtxR_MntR_Metal-Reg"/>
</dbReference>
<keyword evidence="2" id="KW-0805">Transcription regulation</keyword>
<dbReference type="GO" id="GO:0046914">
    <property type="term" value="F:transition metal ion binding"/>
    <property type="evidence" value="ECO:0007669"/>
    <property type="project" value="InterPro"/>
</dbReference>
<sequence length="122" mass="13725">MQIQESGEMYLETIYILTQQKGHVRSVDISEYMNYSKPSVSRAVGILKSGGYIQVEADGSILLTETGLEIGKKIYQRHTLLTKVLIQLGVSPEQAAEDACKMEHAISDETFQALQRHLHMEK</sequence>
<dbReference type="GO" id="GO:0003700">
    <property type="term" value="F:DNA-binding transcription factor activity"/>
    <property type="evidence" value="ECO:0007669"/>
    <property type="project" value="InterPro"/>
</dbReference>
<dbReference type="PROSITE" id="PS50944">
    <property type="entry name" value="HTH_DTXR"/>
    <property type="match status" value="1"/>
</dbReference>
<dbReference type="PANTHER" id="PTHR33238:SF7">
    <property type="entry name" value="IRON-DEPENDENT TRANSCRIPTIONAL REGULATOR"/>
    <property type="match status" value="1"/>
</dbReference>
<evidence type="ECO:0000256" key="3">
    <source>
        <dbReference type="ARBA" id="ARBA00023125"/>
    </source>
</evidence>
<dbReference type="GO" id="GO:0046983">
    <property type="term" value="F:protein dimerization activity"/>
    <property type="evidence" value="ECO:0007669"/>
    <property type="project" value="InterPro"/>
</dbReference>
<dbReference type="Pfam" id="PF02742">
    <property type="entry name" value="Fe_dep_repr_C"/>
    <property type="match status" value="1"/>
</dbReference>